<feature type="region of interest" description="Disordered" evidence="1">
    <location>
        <begin position="1"/>
        <end position="74"/>
    </location>
</feature>
<feature type="transmembrane region" description="Helical" evidence="2">
    <location>
        <begin position="395"/>
        <end position="413"/>
    </location>
</feature>
<dbReference type="AlphaFoldDB" id="A0A9P5SW88"/>
<evidence type="ECO:0000256" key="1">
    <source>
        <dbReference type="SAM" id="MobiDB-lite"/>
    </source>
</evidence>
<evidence type="ECO:0000256" key="2">
    <source>
        <dbReference type="SAM" id="Phobius"/>
    </source>
</evidence>
<organism evidence="3 4">
    <name type="scientific">Podila minutissima</name>
    <dbReference type="NCBI Taxonomy" id="64525"/>
    <lineage>
        <taxon>Eukaryota</taxon>
        <taxon>Fungi</taxon>
        <taxon>Fungi incertae sedis</taxon>
        <taxon>Mucoromycota</taxon>
        <taxon>Mortierellomycotina</taxon>
        <taxon>Mortierellomycetes</taxon>
        <taxon>Mortierellales</taxon>
        <taxon>Mortierellaceae</taxon>
        <taxon>Podila</taxon>
    </lineage>
</organism>
<proteinExistence type="predicted"/>
<dbReference type="EMBL" id="JAAAUY010000045">
    <property type="protein sequence ID" value="KAF9336838.1"/>
    <property type="molecule type" value="Genomic_DNA"/>
</dbReference>
<feature type="transmembrane region" description="Helical" evidence="2">
    <location>
        <begin position="176"/>
        <end position="197"/>
    </location>
</feature>
<keyword evidence="4" id="KW-1185">Reference proteome</keyword>
<feature type="transmembrane region" description="Helical" evidence="2">
    <location>
        <begin position="365"/>
        <end position="383"/>
    </location>
</feature>
<name>A0A9P5SW88_9FUNG</name>
<feature type="compositionally biased region" description="Polar residues" evidence="1">
    <location>
        <begin position="304"/>
        <end position="314"/>
    </location>
</feature>
<evidence type="ECO:0000313" key="4">
    <source>
        <dbReference type="Proteomes" id="UP000696485"/>
    </source>
</evidence>
<sequence>MASRPESEHAGSTTTPQPPQLSQSNYGSVSTSQRAHPGQRYSTAPPSSRQSRASTIGAGAGTGTGTRQGSLRNSQSAQFQAYFQDDTESISSRSSYSTYSSSTSSLNNFDPHEGKHHSCSADEQQMTSTQLFWTYVALAPILLSILALFAGLLQLLPSSTDSGVIVHWDRFGIGMLGWAIAFGARTPIFAIVTRFITTDPDLSEWYTLLPAALLEELVRLRIIAVTGIGADFGAIYWLGLGWAGLETIYYIGQSLIYSRWGPTLKECRPLDQEQGPESLQADGGNSNSNSREADALLQHPPNGAESTNGHGNHQVSKDMEDTPEVREVRHLLGIDRPWWSLMGRTSSMMVHIGLGCWLGYSGLRLLLPAAIVHGALYIVWGVFMPEHWSVPATSYGTFMAAMGVFLVGLALYGEIV</sequence>
<reference evidence="3" key="1">
    <citation type="journal article" date="2020" name="Fungal Divers.">
        <title>Resolving the Mortierellaceae phylogeny through synthesis of multi-gene phylogenetics and phylogenomics.</title>
        <authorList>
            <person name="Vandepol N."/>
            <person name="Liber J."/>
            <person name="Desiro A."/>
            <person name="Na H."/>
            <person name="Kennedy M."/>
            <person name="Barry K."/>
            <person name="Grigoriev I.V."/>
            <person name="Miller A.N."/>
            <person name="O'Donnell K."/>
            <person name="Stajich J.E."/>
            <person name="Bonito G."/>
        </authorList>
    </citation>
    <scope>NUCLEOTIDE SEQUENCE</scope>
    <source>
        <strain evidence="3">NVP1</strain>
    </source>
</reference>
<feature type="compositionally biased region" description="Polar residues" evidence="1">
    <location>
        <begin position="10"/>
        <end position="54"/>
    </location>
</feature>
<evidence type="ECO:0000313" key="3">
    <source>
        <dbReference type="EMBL" id="KAF9336838.1"/>
    </source>
</evidence>
<accession>A0A9P5SW88</accession>
<dbReference type="Proteomes" id="UP000696485">
    <property type="component" value="Unassembled WGS sequence"/>
</dbReference>
<gene>
    <name evidence="3" type="ORF">BG006_007209</name>
</gene>
<keyword evidence="2" id="KW-0472">Membrane</keyword>
<feature type="region of interest" description="Disordered" evidence="1">
    <location>
        <begin position="268"/>
        <end position="321"/>
    </location>
</feature>
<keyword evidence="2" id="KW-0812">Transmembrane</keyword>
<protein>
    <submittedName>
        <fullName evidence="3">Uncharacterized protein</fullName>
    </submittedName>
</protein>
<comment type="caution">
    <text evidence="3">The sequence shown here is derived from an EMBL/GenBank/DDBJ whole genome shotgun (WGS) entry which is preliminary data.</text>
</comment>
<keyword evidence="2" id="KW-1133">Transmembrane helix</keyword>
<feature type="transmembrane region" description="Helical" evidence="2">
    <location>
        <begin position="132"/>
        <end position="156"/>
    </location>
</feature>